<reference evidence="1 2" key="1">
    <citation type="journal article" date="2018" name="Nat. Biotechnol.">
        <title>A standardized bacterial taxonomy based on genome phylogeny substantially revises the tree of life.</title>
        <authorList>
            <person name="Parks D.H."/>
            <person name="Chuvochina M."/>
            <person name="Waite D.W."/>
            <person name="Rinke C."/>
            <person name="Skarshewski A."/>
            <person name="Chaumeil P.A."/>
            <person name="Hugenholtz P."/>
        </authorList>
    </citation>
    <scope>NUCLEOTIDE SEQUENCE [LARGE SCALE GENOMIC DNA]</scope>
    <source>
        <strain evidence="1">UBA10045</strain>
    </source>
</reference>
<evidence type="ECO:0000313" key="2">
    <source>
        <dbReference type="Proteomes" id="UP000262257"/>
    </source>
</evidence>
<dbReference type="EMBL" id="DPXL01000097">
    <property type="protein sequence ID" value="HCM31448.1"/>
    <property type="molecule type" value="Genomic_DNA"/>
</dbReference>
<gene>
    <name evidence="1" type="ORF">DIC32_07745</name>
</gene>
<evidence type="ECO:0000313" key="1">
    <source>
        <dbReference type="EMBL" id="HCM31448.1"/>
    </source>
</evidence>
<accession>A0A3D3G1X5</accession>
<protein>
    <submittedName>
        <fullName evidence="1">Uncharacterized protein</fullName>
    </submittedName>
</protein>
<proteinExistence type="predicted"/>
<name>A0A3D3G1X5_ACIRA</name>
<comment type="caution">
    <text evidence="1">The sequence shown here is derived from an EMBL/GenBank/DDBJ whole genome shotgun (WGS) entry which is preliminary data.</text>
</comment>
<organism evidence="1 2">
    <name type="scientific">Acinetobacter radioresistens</name>
    <dbReference type="NCBI Taxonomy" id="40216"/>
    <lineage>
        <taxon>Bacteria</taxon>
        <taxon>Pseudomonadati</taxon>
        <taxon>Pseudomonadota</taxon>
        <taxon>Gammaproteobacteria</taxon>
        <taxon>Moraxellales</taxon>
        <taxon>Moraxellaceae</taxon>
        <taxon>Acinetobacter</taxon>
    </lineage>
</organism>
<dbReference type="AlphaFoldDB" id="A0A3D3G1X5"/>
<dbReference type="Proteomes" id="UP000262257">
    <property type="component" value="Unassembled WGS sequence"/>
</dbReference>
<sequence>MSNNTTVSGPIEIKDKSVERVAFDLMEKIASLESRRDSNVFANPNPREYYLKLYNQCHTVVNNEGINVNDVLEKD</sequence>